<sequence length="194" mass="22240">MSRGRKLIWRPKPAENKATIPKQPRVGGRKRWKNTSADYHQTLPLESETTSLMIKNIPNKYTRELLILTLDNHCKNENNNTENEFISAYDHVYLPIDFKSRVNAGFAFVNFTNAKAAVKFKEAFHGKRWAFSDSPKVAEISRAKIQGIKAIINHCQMMDFKCGSDEDLPVIFKPARDGSGRFDSKMFKLGKFVK</sequence>
<evidence type="ECO:0000259" key="2">
    <source>
        <dbReference type="Pfam" id="PF04059"/>
    </source>
</evidence>
<protein>
    <submittedName>
        <fullName evidence="3">Mei2-like protein</fullName>
    </submittedName>
</protein>
<evidence type="ECO:0000313" key="3">
    <source>
        <dbReference type="EMBL" id="KAF5786128.1"/>
    </source>
</evidence>
<dbReference type="AlphaFoldDB" id="A0A9K3N4F1"/>
<dbReference type="Gene3D" id="3.30.70.330">
    <property type="match status" value="1"/>
</dbReference>
<dbReference type="InterPro" id="IPR012677">
    <property type="entry name" value="Nucleotide-bd_a/b_plait_sf"/>
</dbReference>
<dbReference type="InterPro" id="IPR007201">
    <property type="entry name" value="Mei2-like_Rrm_C"/>
</dbReference>
<dbReference type="Pfam" id="PF04059">
    <property type="entry name" value="RRM_2"/>
    <property type="match status" value="1"/>
</dbReference>
<dbReference type="SUPFAM" id="SSF54928">
    <property type="entry name" value="RNA-binding domain, RBD"/>
    <property type="match status" value="1"/>
</dbReference>
<dbReference type="Proteomes" id="UP000215914">
    <property type="component" value="Unassembled WGS sequence"/>
</dbReference>
<proteinExistence type="predicted"/>
<evidence type="ECO:0000313" key="4">
    <source>
        <dbReference type="Proteomes" id="UP000215914"/>
    </source>
</evidence>
<dbReference type="GO" id="GO:0003723">
    <property type="term" value="F:RNA binding"/>
    <property type="evidence" value="ECO:0007669"/>
    <property type="project" value="UniProtKB-KW"/>
</dbReference>
<accession>A0A9K3N4F1</accession>
<name>A0A9K3N4F1_HELAN</name>
<keyword evidence="4" id="KW-1185">Reference proteome</keyword>
<evidence type="ECO:0000256" key="1">
    <source>
        <dbReference type="ARBA" id="ARBA00022884"/>
    </source>
</evidence>
<comment type="caution">
    <text evidence="3">The sequence shown here is derived from an EMBL/GenBank/DDBJ whole genome shotgun (WGS) entry which is preliminary data.</text>
</comment>
<dbReference type="Gramene" id="mRNA:HanXRQr2_Chr10g0437071">
    <property type="protein sequence ID" value="mRNA:HanXRQr2_Chr10g0437071"/>
    <property type="gene ID" value="HanXRQr2_Chr10g0437071"/>
</dbReference>
<gene>
    <name evidence="3" type="ORF">HanXRQr2_Chr10g0437071</name>
</gene>
<keyword evidence="1" id="KW-0694">RNA-binding</keyword>
<feature type="domain" description="Mei2-like C-terminal RNA recognition motif" evidence="2">
    <location>
        <begin position="50"/>
        <end position="156"/>
    </location>
</feature>
<reference evidence="3" key="2">
    <citation type="submission" date="2020-06" db="EMBL/GenBank/DDBJ databases">
        <title>Helianthus annuus Genome sequencing and assembly Release 2.</title>
        <authorList>
            <person name="Gouzy J."/>
            <person name="Langlade N."/>
            <person name="Munos S."/>
        </authorList>
    </citation>
    <scope>NUCLEOTIDE SEQUENCE</scope>
    <source>
        <tissue evidence="3">Leaves</tissue>
    </source>
</reference>
<dbReference type="InterPro" id="IPR035979">
    <property type="entry name" value="RBD_domain_sf"/>
</dbReference>
<reference evidence="3" key="1">
    <citation type="journal article" date="2017" name="Nature">
        <title>The sunflower genome provides insights into oil metabolism, flowering and Asterid evolution.</title>
        <authorList>
            <person name="Badouin H."/>
            <person name="Gouzy J."/>
            <person name="Grassa C.J."/>
            <person name="Murat F."/>
            <person name="Staton S.E."/>
            <person name="Cottret L."/>
            <person name="Lelandais-Briere C."/>
            <person name="Owens G.L."/>
            <person name="Carrere S."/>
            <person name="Mayjonade B."/>
            <person name="Legrand L."/>
            <person name="Gill N."/>
            <person name="Kane N.C."/>
            <person name="Bowers J.E."/>
            <person name="Hubner S."/>
            <person name="Bellec A."/>
            <person name="Berard A."/>
            <person name="Berges H."/>
            <person name="Blanchet N."/>
            <person name="Boniface M.C."/>
            <person name="Brunel D."/>
            <person name="Catrice O."/>
            <person name="Chaidir N."/>
            <person name="Claudel C."/>
            <person name="Donnadieu C."/>
            <person name="Faraut T."/>
            <person name="Fievet G."/>
            <person name="Helmstetter N."/>
            <person name="King M."/>
            <person name="Knapp S.J."/>
            <person name="Lai Z."/>
            <person name="Le Paslier M.C."/>
            <person name="Lippi Y."/>
            <person name="Lorenzon L."/>
            <person name="Mandel J.R."/>
            <person name="Marage G."/>
            <person name="Marchand G."/>
            <person name="Marquand E."/>
            <person name="Bret-Mestries E."/>
            <person name="Morien E."/>
            <person name="Nambeesan S."/>
            <person name="Nguyen T."/>
            <person name="Pegot-Espagnet P."/>
            <person name="Pouilly N."/>
            <person name="Raftis F."/>
            <person name="Sallet E."/>
            <person name="Schiex T."/>
            <person name="Thomas J."/>
            <person name="Vandecasteele C."/>
            <person name="Vares D."/>
            <person name="Vear F."/>
            <person name="Vautrin S."/>
            <person name="Crespi M."/>
            <person name="Mangin B."/>
            <person name="Burke J.M."/>
            <person name="Salse J."/>
            <person name="Munos S."/>
            <person name="Vincourt P."/>
            <person name="Rieseberg L.H."/>
            <person name="Langlade N.B."/>
        </authorList>
    </citation>
    <scope>NUCLEOTIDE SEQUENCE</scope>
    <source>
        <tissue evidence="3">Leaves</tissue>
    </source>
</reference>
<organism evidence="3 4">
    <name type="scientific">Helianthus annuus</name>
    <name type="common">Common sunflower</name>
    <dbReference type="NCBI Taxonomy" id="4232"/>
    <lineage>
        <taxon>Eukaryota</taxon>
        <taxon>Viridiplantae</taxon>
        <taxon>Streptophyta</taxon>
        <taxon>Embryophyta</taxon>
        <taxon>Tracheophyta</taxon>
        <taxon>Spermatophyta</taxon>
        <taxon>Magnoliopsida</taxon>
        <taxon>eudicotyledons</taxon>
        <taxon>Gunneridae</taxon>
        <taxon>Pentapetalae</taxon>
        <taxon>asterids</taxon>
        <taxon>campanulids</taxon>
        <taxon>Asterales</taxon>
        <taxon>Asteraceae</taxon>
        <taxon>Asteroideae</taxon>
        <taxon>Heliantheae alliance</taxon>
        <taxon>Heliantheae</taxon>
        <taxon>Helianthus</taxon>
    </lineage>
</organism>
<dbReference type="EMBL" id="MNCJ02000325">
    <property type="protein sequence ID" value="KAF5786128.1"/>
    <property type="molecule type" value="Genomic_DNA"/>
</dbReference>
<dbReference type="PANTHER" id="PTHR23189">
    <property type="entry name" value="RNA RECOGNITION MOTIF-CONTAINING"/>
    <property type="match status" value="1"/>
</dbReference>